<sequence length="63" mass="6941">MYAIIDSAVLIGVLAVLLIAAFLLRQRPARRPLIALRVLSRPWRLIANRAVLLVFATGWASSS</sequence>
<feature type="transmembrane region" description="Helical" evidence="1">
    <location>
        <begin position="6"/>
        <end position="24"/>
    </location>
</feature>
<organism evidence="2 3">
    <name type="scientific">Paractinoplanes ferrugineus</name>
    <dbReference type="NCBI Taxonomy" id="113564"/>
    <lineage>
        <taxon>Bacteria</taxon>
        <taxon>Bacillati</taxon>
        <taxon>Actinomycetota</taxon>
        <taxon>Actinomycetes</taxon>
        <taxon>Micromonosporales</taxon>
        <taxon>Micromonosporaceae</taxon>
        <taxon>Paractinoplanes</taxon>
    </lineage>
</organism>
<evidence type="ECO:0000256" key="1">
    <source>
        <dbReference type="SAM" id="Phobius"/>
    </source>
</evidence>
<proteinExistence type="predicted"/>
<dbReference type="RefSeq" id="WP_203820807.1">
    <property type="nucleotide sequence ID" value="NZ_BAAABP010000040.1"/>
</dbReference>
<keyword evidence="1" id="KW-0812">Transmembrane</keyword>
<accession>A0A919JC10</accession>
<protein>
    <submittedName>
        <fullName evidence="2">Uncharacterized protein</fullName>
    </submittedName>
</protein>
<keyword evidence="1" id="KW-1133">Transmembrane helix</keyword>
<name>A0A919JC10_9ACTN</name>
<dbReference type="AlphaFoldDB" id="A0A919JC10"/>
<evidence type="ECO:0000313" key="3">
    <source>
        <dbReference type="Proteomes" id="UP000598174"/>
    </source>
</evidence>
<gene>
    <name evidence="2" type="ORF">Afe05nite_62310</name>
</gene>
<dbReference type="EMBL" id="BOMM01000055">
    <property type="protein sequence ID" value="GIE14391.1"/>
    <property type="molecule type" value="Genomic_DNA"/>
</dbReference>
<keyword evidence="3" id="KW-1185">Reference proteome</keyword>
<comment type="caution">
    <text evidence="2">The sequence shown here is derived from an EMBL/GenBank/DDBJ whole genome shotgun (WGS) entry which is preliminary data.</text>
</comment>
<dbReference type="Proteomes" id="UP000598174">
    <property type="component" value="Unassembled WGS sequence"/>
</dbReference>
<evidence type="ECO:0000313" key="2">
    <source>
        <dbReference type="EMBL" id="GIE14391.1"/>
    </source>
</evidence>
<keyword evidence="1" id="KW-0472">Membrane</keyword>
<feature type="transmembrane region" description="Helical" evidence="1">
    <location>
        <begin position="45"/>
        <end position="62"/>
    </location>
</feature>
<reference evidence="2" key="1">
    <citation type="submission" date="2021-01" db="EMBL/GenBank/DDBJ databases">
        <title>Whole genome shotgun sequence of Actinoplanes ferrugineus NBRC 15555.</title>
        <authorList>
            <person name="Komaki H."/>
            <person name="Tamura T."/>
        </authorList>
    </citation>
    <scope>NUCLEOTIDE SEQUENCE</scope>
    <source>
        <strain evidence="2">NBRC 15555</strain>
    </source>
</reference>